<evidence type="ECO:0000313" key="2">
    <source>
        <dbReference type="Proteomes" id="UP000807353"/>
    </source>
</evidence>
<name>A0A9P6CFH1_9AGAR</name>
<dbReference type="EMBL" id="MU150302">
    <property type="protein sequence ID" value="KAF9460225.1"/>
    <property type="molecule type" value="Genomic_DNA"/>
</dbReference>
<protein>
    <submittedName>
        <fullName evidence="1">Uncharacterized protein</fullName>
    </submittedName>
</protein>
<dbReference type="OrthoDB" id="3268409at2759"/>
<sequence>MNGPTGLQDREPPHPARPSNCGCYDWPAQGFPDVIESLEDVEYGIPTYTPTCTNRCAACNFCKSLSIFSTSLSFVDHSVFLSKMYTYSDVHAFVEYPQTSLSSEDAVGHLFRQDPHNWKKPAQNFAYSLGFPSGRNKNICVNVLRGDDGERVPCSEHHFTCQGSKVCPHANQDALKTPHLSAAREDIMLRLRHDRENNMAIASPSRNIFQKTSALIIALRKTGCPAAKYEITNLSCPEIEHQDAANLHHDKIQRGYKPVTATCQGRLGLKFNEKNKPYIKCEHYSQASNRDHYIQHLDNSYDIDYLEAYFNGDSEEVNRIEQSASDLGFGPLSSCTTVSNFSAQRAFCRAHTHPIPFPQKTPPTIREELFHLLNTLPDELADLTPRRFLRHPILKAYLHDRFPSQMVPTLSDLHVSLANRSHLRAYIEQAKKDKYPCGTGWDGLLHLKQQQDEHLPPEDHYIRKVVEITDTEAEQHEEDGPAQLDHVGLRIVICMSKEGSERLARAQYIQSDIAFRRVVDFDEFEMACVNHMNNTSVIFCRVFLNRHTAVAHRRIFEEIKEIVKHDTGRSLQWRHLHANNVEGTPDGMILQWTADQHGGQAKGLGLHLQRLAQVLPEKRDLHQPWRLLSSLTPYEHLHRLYRLCVVHAKRNIKHCAVSEEVRNLMRSLICMEPDNWDGTIQEIICLGGKAGAANKLLDWVKDKVRSKFAFEALCWEKIYIPKLVWMAGNANTNLIESVHADVNREGVQCTLVGGIKKGQAFDSMKMKTLQALEQTGVRPSYKSGHMSENAVKNVKRKFNTQHAKLYSEDLKIEAHKKKLQAALEVTAKRQAALVKTTNISMSFTGGDTESAASHRHLELVDWAHMALVKAQAAYQKLQDSGKVLDNTGSGKVSLSINADIIDRVV</sequence>
<gene>
    <name evidence="1" type="ORF">BDZ94DRAFT_1238623</name>
</gene>
<evidence type="ECO:0000313" key="1">
    <source>
        <dbReference type="EMBL" id="KAF9460225.1"/>
    </source>
</evidence>
<keyword evidence="2" id="KW-1185">Reference proteome</keyword>
<dbReference type="Proteomes" id="UP000807353">
    <property type="component" value="Unassembled WGS sequence"/>
</dbReference>
<reference evidence="1" key="1">
    <citation type="submission" date="2020-11" db="EMBL/GenBank/DDBJ databases">
        <authorList>
            <consortium name="DOE Joint Genome Institute"/>
            <person name="Ahrendt S."/>
            <person name="Riley R."/>
            <person name="Andreopoulos W."/>
            <person name="Labutti K."/>
            <person name="Pangilinan J."/>
            <person name="Ruiz-Duenas F.J."/>
            <person name="Barrasa J.M."/>
            <person name="Sanchez-Garcia M."/>
            <person name="Camarero S."/>
            <person name="Miyauchi S."/>
            <person name="Serrano A."/>
            <person name="Linde D."/>
            <person name="Babiker R."/>
            <person name="Drula E."/>
            <person name="Ayuso-Fernandez I."/>
            <person name="Pacheco R."/>
            <person name="Padilla G."/>
            <person name="Ferreira P."/>
            <person name="Barriuso J."/>
            <person name="Kellner H."/>
            <person name="Castanera R."/>
            <person name="Alfaro M."/>
            <person name="Ramirez L."/>
            <person name="Pisabarro A.G."/>
            <person name="Kuo A."/>
            <person name="Tritt A."/>
            <person name="Lipzen A."/>
            <person name="He G."/>
            <person name="Yan M."/>
            <person name="Ng V."/>
            <person name="Cullen D."/>
            <person name="Martin F."/>
            <person name="Rosso M.-N."/>
            <person name="Henrissat B."/>
            <person name="Hibbett D."/>
            <person name="Martinez A.T."/>
            <person name="Grigoriev I.V."/>
        </authorList>
    </citation>
    <scope>NUCLEOTIDE SEQUENCE</scope>
    <source>
        <strain evidence="1">CBS 247.69</strain>
    </source>
</reference>
<comment type="caution">
    <text evidence="1">The sequence shown here is derived from an EMBL/GenBank/DDBJ whole genome shotgun (WGS) entry which is preliminary data.</text>
</comment>
<organism evidence="1 2">
    <name type="scientific">Collybia nuda</name>
    <dbReference type="NCBI Taxonomy" id="64659"/>
    <lineage>
        <taxon>Eukaryota</taxon>
        <taxon>Fungi</taxon>
        <taxon>Dikarya</taxon>
        <taxon>Basidiomycota</taxon>
        <taxon>Agaricomycotina</taxon>
        <taxon>Agaricomycetes</taxon>
        <taxon>Agaricomycetidae</taxon>
        <taxon>Agaricales</taxon>
        <taxon>Tricholomatineae</taxon>
        <taxon>Clitocybaceae</taxon>
        <taxon>Collybia</taxon>
    </lineage>
</organism>
<proteinExistence type="predicted"/>
<accession>A0A9P6CFH1</accession>
<dbReference type="AlphaFoldDB" id="A0A9P6CFH1"/>